<evidence type="ECO:0000256" key="8">
    <source>
        <dbReference type="ARBA" id="ARBA00035585"/>
    </source>
</evidence>
<feature type="transmembrane region" description="Helical" evidence="10">
    <location>
        <begin position="33"/>
        <end position="57"/>
    </location>
</feature>
<comment type="function">
    <text evidence="9 10">Fluoride-specific ion channel. Important for reducing fluoride concentration in the cell, thus reducing its toxicity.</text>
</comment>
<dbReference type="AlphaFoldDB" id="A0A7G5BTN4"/>
<dbReference type="GO" id="GO:0140114">
    <property type="term" value="P:cellular detoxification of fluoride"/>
    <property type="evidence" value="ECO:0007669"/>
    <property type="project" value="UniProtKB-UniRule"/>
</dbReference>
<keyword evidence="3 10" id="KW-0812">Transmembrane</keyword>
<protein>
    <recommendedName>
        <fullName evidence="10">Fluoride-specific ion channel FluC</fullName>
    </recommendedName>
</protein>
<evidence type="ECO:0000256" key="5">
    <source>
        <dbReference type="ARBA" id="ARBA00023136"/>
    </source>
</evidence>
<feature type="transmembrane region" description="Helical" evidence="10">
    <location>
        <begin position="101"/>
        <end position="121"/>
    </location>
</feature>
<dbReference type="PANTHER" id="PTHR28259">
    <property type="entry name" value="FLUORIDE EXPORT PROTEIN 1-RELATED"/>
    <property type="match status" value="1"/>
</dbReference>
<comment type="activity regulation">
    <text evidence="10">Na(+) is not transported, but it plays an essential structural role and its presence is essential for fluoride channel function.</text>
</comment>
<keyword evidence="12" id="KW-1185">Reference proteome</keyword>
<comment type="subcellular location">
    <subcellularLocation>
        <location evidence="1 10">Cell membrane</location>
        <topology evidence="1 10">Multi-pass membrane protein</topology>
    </subcellularLocation>
</comment>
<reference evidence="11 12" key="1">
    <citation type="submission" date="2019-07" db="EMBL/GenBank/DDBJ databases">
        <authorList>
            <person name="Kim J.K."/>
            <person name="Cheong H.-M."/>
            <person name="Choi Y."/>
            <person name="Hwang K.J."/>
            <person name="Lee S."/>
            <person name="Choi C."/>
        </authorList>
    </citation>
    <scope>NUCLEOTIDE SEQUENCE [LARGE SCALE GENOMIC DNA]</scope>
    <source>
        <strain evidence="11 12">KS 22</strain>
    </source>
</reference>
<evidence type="ECO:0000256" key="4">
    <source>
        <dbReference type="ARBA" id="ARBA00022989"/>
    </source>
</evidence>
<keyword evidence="10" id="KW-0915">Sodium</keyword>
<dbReference type="KEGG" id="cchl:FPL14_03190"/>
<dbReference type="HAMAP" id="MF_00454">
    <property type="entry name" value="FluC"/>
    <property type="match status" value="1"/>
</dbReference>
<evidence type="ECO:0000256" key="9">
    <source>
        <dbReference type="ARBA" id="ARBA00049940"/>
    </source>
</evidence>
<evidence type="ECO:0000256" key="10">
    <source>
        <dbReference type="HAMAP-Rule" id="MF_00454"/>
    </source>
</evidence>
<dbReference type="RefSeq" id="WP_182301672.1">
    <property type="nucleotide sequence ID" value="NZ_CP041969.1"/>
</dbReference>
<dbReference type="EMBL" id="CP041969">
    <property type="protein sequence ID" value="QMV40318.1"/>
    <property type="molecule type" value="Genomic_DNA"/>
</dbReference>
<dbReference type="PANTHER" id="PTHR28259:SF1">
    <property type="entry name" value="FLUORIDE EXPORT PROTEIN 1-RELATED"/>
    <property type="match status" value="1"/>
</dbReference>
<comment type="similarity">
    <text evidence="7 10">Belongs to the fluoride channel Fluc/FEX (TC 1.A.43) family.</text>
</comment>
<evidence type="ECO:0000256" key="6">
    <source>
        <dbReference type="ARBA" id="ARBA00023303"/>
    </source>
</evidence>
<feature type="binding site" evidence="10">
    <location>
        <position position="76"/>
    </location>
    <ligand>
        <name>Na(+)</name>
        <dbReference type="ChEBI" id="CHEBI:29101"/>
        <note>structural</note>
    </ligand>
</feature>
<keyword evidence="6 10" id="KW-0407">Ion channel</keyword>
<proteinExistence type="inferred from homology"/>
<evidence type="ECO:0000256" key="3">
    <source>
        <dbReference type="ARBA" id="ARBA00022692"/>
    </source>
</evidence>
<organism evidence="11 12">
    <name type="scientific">Cohnella cholangitidis</name>
    <dbReference type="NCBI Taxonomy" id="2598458"/>
    <lineage>
        <taxon>Bacteria</taxon>
        <taxon>Bacillati</taxon>
        <taxon>Bacillota</taxon>
        <taxon>Bacilli</taxon>
        <taxon>Bacillales</taxon>
        <taxon>Paenibacillaceae</taxon>
        <taxon>Cohnella</taxon>
    </lineage>
</organism>
<evidence type="ECO:0000256" key="1">
    <source>
        <dbReference type="ARBA" id="ARBA00004651"/>
    </source>
</evidence>
<keyword evidence="4 10" id="KW-1133">Transmembrane helix</keyword>
<dbReference type="Proteomes" id="UP000515679">
    <property type="component" value="Chromosome"/>
</dbReference>
<keyword evidence="2 10" id="KW-1003">Cell membrane</keyword>
<keyword evidence="10" id="KW-0479">Metal-binding</keyword>
<accession>A0A7G5BTN4</accession>
<comment type="catalytic activity">
    <reaction evidence="8">
        <text>fluoride(in) = fluoride(out)</text>
        <dbReference type="Rhea" id="RHEA:76159"/>
        <dbReference type="ChEBI" id="CHEBI:17051"/>
    </reaction>
    <physiologicalReaction direction="left-to-right" evidence="8">
        <dbReference type="Rhea" id="RHEA:76160"/>
    </physiologicalReaction>
</comment>
<dbReference type="GO" id="GO:0005886">
    <property type="term" value="C:plasma membrane"/>
    <property type="evidence" value="ECO:0007669"/>
    <property type="project" value="UniProtKB-SubCell"/>
</dbReference>
<keyword evidence="5 10" id="KW-0472">Membrane</keyword>
<evidence type="ECO:0000313" key="11">
    <source>
        <dbReference type="EMBL" id="QMV40318.1"/>
    </source>
</evidence>
<dbReference type="InterPro" id="IPR003691">
    <property type="entry name" value="FluC"/>
</dbReference>
<feature type="binding site" evidence="10">
    <location>
        <position position="79"/>
    </location>
    <ligand>
        <name>Na(+)</name>
        <dbReference type="ChEBI" id="CHEBI:29101"/>
        <note>structural</note>
    </ligand>
</feature>
<feature type="transmembrane region" description="Helical" evidence="10">
    <location>
        <begin position="69"/>
        <end position="89"/>
    </location>
</feature>
<keyword evidence="10" id="KW-0406">Ion transport</keyword>
<dbReference type="Pfam" id="PF02537">
    <property type="entry name" value="CRCB"/>
    <property type="match status" value="1"/>
</dbReference>
<evidence type="ECO:0000256" key="7">
    <source>
        <dbReference type="ARBA" id="ARBA00035120"/>
    </source>
</evidence>
<sequence>MRIAIGIAIAGFMGAIARYEAGYLFPQHAGPAAFPWATLIINLTGSLLLGLLTGWLARRKSAPKWLGEVIGTGFIGAYTTFSAFNAQLWQLFEQQAYGAATAYWFASAAGGWMLAAAGLGWGRGRHS</sequence>
<gene>
    <name evidence="10" type="primary">fluC</name>
    <name evidence="10" type="synonym">crcB</name>
    <name evidence="11" type="ORF">FPL14_03190</name>
</gene>
<evidence type="ECO:0000256" key="2">
    <source>
        <dbReference type="ARBA" id="ARBA00022475"/>
    </source>
</evidence>
<dbReference type="GO" id="GO:0062054">
    <property type="term" value="F:fluoride channel activity"/>
    <property type="evidence" value="ECO:0007669"/>
    <property type="project" value="UniProtKB-UniRule"/>
</dbReference>
<evidence type="ECO:0000313" key="12">
    <source>
        <dbReference type="Proteomes" id="UP000515679"/>
    </source>
</evidence>
<dbReference type="GO" id="GO:0046872">
    <property type="term" value="F:metal ion binding"/>
    <property type="evidence" value="ECO:0007669"/>
    <property type="project" value="UniProtKB-KW"/>
</dbReference>
<keyword evidence="10" id="KW-0813">Transport</keyword>
<name>A0A7G5BTN4_9BACL</name>